<dbReference type="InterPro" id="IPR007394">
    <property type="entry name" value="UPF0122"/>
</dbReference>
<dbReference type="NCBIfam" id="TIGR02937">
    <property type="entry name" value="sigma70-ECF"/>
    <property type="match status" value="1"/>
</dbReference>
<dbReference type="EMBL" id="JAIULA010000031">
    <property type="protein sequence ID" value="MCP0887945.1"/>
    <property type="molecule type" value="Genomic_DNA"/>
</dbReference>
<dbReference type="Pfam" id="PF04297">
    <property type="entry name" value="UPF0122"/>
    <property type="match status" value="1"/>
</dbReference>
<dbReference type="GO" id="GO:0003700">
    <property type="term" value="F:DNA-binding transcription factor activity"/>
    <property type="evidence" value="ECO:0007669"/>
    <property type="project" value="InterPro"/>
</dbReference>
<accession>A0A9X2FMF8</accession>
<name>A0A9X2FMF8_9LACO</name>
<dbReference type="GO" id="GO:0006352">
    <property type="term" value="P:DNA-templated transcription initiation"/>
    <property type="evidence" value="ECO:0007669"/>
    <property type="project" value="InterPro"/>
</dbReference>
<evidence type="ECO:0000256" key="1">
    <source>
        <dbReference type="ARBA" id="ARBA00008720"/>
    </source>
</evidence>
<reference evidence="3 4" key="1">
    <citation type="journal article" date="2023" name="Int. J. Syst. Evol. Microbiol.">
        <title>Ligilactobacillus ubinensis sp. nov., a novel species isolated from the wild ferment of a durian fruit (Durio zibethinus).</title>
        <authorList>
            <person name="Heng Y.C."/>
            <person name="Menon N."/>
            <person name="Chen B."/>
            <person name="Loo B.Z.L."/>
            <person name="Wong G.W.J."/>
            <person name="Lim A.C.H."/>
            <person name="Silvaraju S."/>
            <person name="Kittelmann S."/>
        </authorList>
    </citation>
    <scope>NUCLEOTIDE SEQUENCE [LARGE SCALE GENOMIC DNA]</scope>
    <source>
        <strain evidence="3 4">WILCCON 0076</strain>
    </source>
</reference>
<sequence>MKQDILTAAFSFLLNDSHEKVIYGVLKRLHISPQHNNYEDLYMEGCLLFVQAYQNYVQTHERIDEHALLLFAYQKIRWGLLDILRRESLHQQRTGKLNNLLETIIDPLNLEEHYFTSDKLNQLLKLCSWRERRYLDLRYRKDYSITEISQHLQVSRTAVYKWQKSISAKAKKLHD</sequence>
<dbReference type="RefSeq" id="WP_253362105.1">
    <property type="nucleotide sequence ID" value="NZ_JAIULA010000031.1"/>
</dbReference>
<dbReference type="Proteomes" id="UP001139006">
    <property type="component" value="Unassembled WGS sequence"/>
</dbReference>
<proteinExistence type="inferred from homology"/>
<organism evidence="3 4">
    <name type="scientific">Ligilactobacillus ubinensis</name>
    <dbReference type="NCBI Taxonomy" id="2876789"/>
    <lineage>
        <taxon>Bacteria</taxon>
        <taxon>Bacillati</taxon>
        <taxon>Bacillota</taxon>
        <taxon>Bacilli</taxon>
        <taxon>Lactobacillales</taxon>
        <taxon>Lactobacillaceae</taxon>
        <taxon>Ligilactobacillus</taxon>
    </lineage>
</organism>
<comment type="caution">
    <text evidence="3">The sequence shown here is derived from an EMBL/GenBank/DDBJ whole genome shotgun (WGS) entry which is preliminary data.</text>
</comment>
<dbReference type="InterPro" id="IPR013324">
    <property type="entry name" value="RNA_pol_sigma_r3/r4-like"/>
</dbReference>
<evidence type="ECO:0000313" key="3">
    <source>
        <dbReference type="EMBL" id="MCP0887945.1"/>
    </source>
</evidence>
<keyword evidence="4" id="KW-1185">Reference proteome</keyword>
<dbReference type="InterPro" id="IPR014284">
    <property type="entry name" value="RNA_pol_sigma-70_dom"/>
</dbReference>
<evidence type="ECO:0000313" key="4">
    <source>
        <dbReference type="Proteomes" id="UP001139006"/>
    </source>
</evidence>
<protein>
    <submittedName>
        <fullName evidence="3">Sigma-70 family RNA polymerase sigma factor</fullName>
    </submittedName>
</protein>
<dbReference type="InterPro" id="IPR036388">
    <property type="entry name" value="WH-like_DNA-bd_sf"/>
</dbReference>
<comment type="similarity">
    <text evidence="1">Belongs to the UPF0122 family.</text>
</comment>
<evidence type="ECO:0000256" key="2">
    <source>
        <dbReference type="ARBA" id="ARBA00024764"/>
    </source>
</evidence>
<comment type="function">
    <text evidence="2">Might take part in the signal recognition particle (SRP) pathway. This is inferred from the conservation of its genetic proximity to ftsY/ffh. May be a regulatory protein.</text>
</comment>
<dbReference type="AlphaFoldDB" id="A0A9X2FMF8"/>
<dbReference type="SUPFAM" id="SSF88659">
    <property type="entry name" value="Sigma3 and sigma4 domains of RNA polymerase sigma factors"/>
    <property type="match status" value="1"/>
</dbReference>
<dbReference type="Gene3D" id="1.10.10.10">
    <property type="entry name" value="Winged helix-like DNA-binding domain superfamily/Winged helix DNA-binding domain"/>
    <property type="match status" value="1"/>
</dbReference>
<gene>
    <name evidence="3" type="ORF">LB941_11445</name>
</gene>